<sequence length="217" mass="26258">MVVTKIEYQKKDPNRVNLYVDNLFFLGISLDTLASENLYEGLEISEKVLGRIVKKDLEDRFLTRVMNYLSRSPKTELQVYRYLRNLRYKKKNVWFKDDLDIEWENLFNSIVNRLKEYKYINDEEYARSFVSSRIRNKPRGKSILIQELLSKGVDRELAQRVCNELIESEYEILRRSFEKRFRNQKFSIDNQQMVNYLLRKGYSWDLIVQFSKDDTTE</sequence>
<proteinExistence type="inferred from homology"/>
<comment type="function">
    <text evidence="5">Modulates RecA activity.</text>
</comment>
<protein>
    <recommendedName>
        <fullName evidence="3 5">Regulatory protein RecX</fullName>
    </recommendedName>
</protein>
<comment type="caution">
    <text evidence="8">The sequence shown here is derived from an EMBL/GenBank/DDBJ whole genome shotgun (WGS) entry which is preliminary data.</text>
</comment>
<keyword evidence="4 5" id="KW-0963">Cytoplasm</keyword>
<dbReference type="InterPro" id="IPR003783">
    <property type="entry name" value="Regulatory_RecX"/>
</dbReference>
<dbReference type="InterPro" id="IPR053924">
    <property type="entry name" value="RecX_HTH_2nd"/>
</dbReference>
<dbReference type="Pfam" id="PF02631">
    <property type="entry name" value="RecX_HTH2"/>
    <property type="match status" value="1"/>
</dbReference>
<dbReference type="EMBL" id="JAAZIL010000076">
    <property type="protein sequence ID" value="NLZ24679.1"/>
    <property type="molecule type" value="Genomic_DNA"/>
</dbReference>
<dbReference type="GO" id="GO:0005737">
    <property type="term" value="C:cytoplasm"/>
    <property type="evidence" value="ECO:0007669"/>
    <property type="project" value="UniProtKB-SubCell"/>
</dbReference>
<dbReference type="GO" id="GO:0006282">
    <property type="term" value="P:regulation of DNA repair"/>
    <property type="evidence" value="ECO:0007669"/>
    <property type="project" value="UniProtKB-UniRule"/>
</dbReference>
<evidence type="ECO:0000256" key="3">
    <source>
        <dbReference type="ARBA" id="ARBA00018111"/>
    </source>
</evidence>
<dbReference type="InterPro" id="IPR036388">
    <property type="entry name" value="WH-like_DNA-bd_sf"/>
</dbReference>
<evidence type="ECO:0000259" key="7">
    <source>
        <dbReference type="Pfam" id="PF21981"/>
    </source>
</evidence>
<reference evidence="8 9" key="1">
    <citation type="journal article" date="2020" name="Biotechnol. Biofuels">
        <title>New insights from the biogas microbiome by comprehensive genome-resolved metagenomics of nearly 1600 species originating from multiple anaerobic digesters.</title>
        <authorList>
            <person name="Campanaro S."/>
            <person name="Treu L."/>
            <person name="Rodriguez-R L.M."/>
            <person name="Kovalovszki A."/>
            <person name="Ziels R.M."/>
            <person name="Maus I."/>
            <person name="Zhu X."/>
            <person name="Kougias P.G."/>
            <person name="Basile A."/>
            <person name="Luo G."/>
            <person name="Schluter A."/>
            <person name="Konstantinidis K.T."/>
            <person name="Angelidaki I."/>
        </authorList>
    </citation>
    <scope>NUCLEOTIDE SEQUENCE [LARGE SCALE GENOMIC DNA]</scope>
    <source>
        <strain evidence="8">AS19jrsBPTG_9</strain>
    </source>
</reference>
<dbReference type="AlphaFoldDB" id="A0A847VDV5"/>
<evidence type="ECO:0000256" key="1">
    <source>
        <dbReference type="ARBA" id="ARBA00004496"/>
    </source>
</evidence>
<evidence type="ECO:0000313" key="9">
    <source>
        <dbReference type="Proteomes" id="UP000564033"/>
    </source>
</evidence>
<accession>A0A847VDV5</accession>
<evidence type="ECO:0000256" key="2">
    <source>
        <dbReference type="ARBA" id="ARBA00009695"/>
    </source>
</evidence>
<comment type="subcellular location">
    <subcellularLocation>
        <location evidence="1 5">Cytoplasm</location>
    </subcellularLocation>
</comment>
<dbReference type="Pfam" id="PF21981">
    <property type="entry name" value="RecX_HTH3"/>
    <property type="match status" value="1"/>
</dbReference>
<gene>
    <name evidence="5" type="primary">recX</name>
    <name evidence="8" type="ORF">GX888_02985</name>
</gene>
<dbReference type="InterPro" id="IPR053925">
    <property type="entry name" value="RecX_HTH_3rd"/>
</dbReference>
<name>A0A847VDV5_9BACT</name>
<dbReference type="HAMAP" id="MF_01114">
    <property type="entry name" value="RecX"/>
    <property type="match status" value="1"/>
</dbReference>
<evidence type="ECO:0000259" key="6">
    <source>
        <dbReference type="Pfam" id="PF02631"/>
    </source>
</evidence>
<evidence type="ECO:0000256" key="5">
    <source>
        <dbReference type="HAMAP-Rule" id="MF_01114"/>
    </source>
</evidence>
<dbReference type="Proteomes" id="UP000564033">
    <property type="component" value="Unassembled WGS sequence"/>
</dbReference>
<evidence type="ECO:0000313" key="8">
    <source>
        <dbReference type="EMBL" id="NLZ24679.1"/>
    </source>
</evidence>
<organism evidence="8 9">
    <name type="scientific">Candidatus Dojkabacteria bacterium</name>
    <dbReference type="NCBI Taxonomy" id="2099670"/>
    <lineage>
        <taxon>Bacteria</taxon>
        <taxon>Candidatus Dojkabacteria</taxon>
    </lineage>
</organism>
<comment type="similarity">
    <text evidence="2 5">Belongs to the RecX family.</text>
</comment>
<feature type="domain" description="RecX third three-helical" evidence="7">
    <location>
        <begin position="167"/>
        <end position="209"/>
    </location>
</feature>
<evidence type="ECO:0000256" key="4">
    <source>
        <dbReference type="ARBA" id="ARBA00022490"/>
    </source>
</evidence>
<dbReference type="PANTHER" id="PTHR33602">
    <property type="entry name" value="REGULATORY PROTEIN RECX FAMILY PROTEIN"/>
    <property type="match status" value="1"/>
</dbReference>
<dbReference type="PANTHER" id="PTHR33602:SF1">
    <property type="entry name" value="REGULATORY PROTEIN RECX FAMILY PROTEIN"/>
    <property type="match status" value="1"/>
</dbReference>
<feature type="domain" description="RecX second three-helical" evidence="6">
    <location>
        <begin position="121"/>
        <end position="160"/>
    </location>
</feature>
<dbReference type="Gene3D" id="1.10.10.10">
    <property type="entry name" value="Winged helix-like DNA-binding domain superfamily/Winged helix DNA-binding domain"/>
    <property type="match status" value="3"/>
</dbReference>